<keyword evidence="3" id="KW-1185">Reference proteome</keyword>
<dbReference type="GeneID" id="91424333"/>
<organism evidence="2 3">
    <name type="scientific">Streptomyces longwoodensis</name>
    <dbReference type="NCBI Taxonomy" id="68231"/>
    <lineage>
        <taxon>Bacteria</taxon>
        <taxon>Bacillati</taxon>
        <taxon>Actinomycetota</taxon>
        <taxon>Actinomycetes</taxon>
        <taxon>Kitasatosporales</taxon>
        <taxon>Streptomycetaceae</taxon>
        <taxon>Streptomyces</taxon>
    </lineage>
</organism>
<dbReference type="AlphaFoldDB" id="A0A101R2L7"/>
<dbReference type="RefSeq" id="WP_067229923.1">
    <property type="nucleotide sequence ID" value="NZ_KQ948550.1"/>
</dbReference>
<dbReference type="STRING" id="68231.AQJ30_06850"/>
<dbReference type="EMBL" id="LMWS01000008">
    <property type="protein sequence ID" value="KUN40371.1"/>
    <property type="molecule type" value="Genomic_DNA"/>
</dbReference>
<evidence type="ECO:0000259" key="1">
    <source>
        <dbReference type="Pfam" id="PF20815"/>
    </source>
</evidence>
<gene>
    <name evidence="2" type="ORF">AQJ30_06850</name>
</gene>
<dbReference type="Gene3D" id="3.40.1440.10">
    <property type="entry name" value="GIY-YIG endonuclease"/>
    <property type="match status" value="1"/>
</dbReference>
<dbReference type="Pfam" id="PF20815">
    <property type="entry name" value="GIY_YIG_2"/>
    <property type="match status" value="1"/>
</dbReference>
<dbReference type="Proteomes" id="UP000053271">
    <property type="component" value="Unassembled WGS sequence"/>
</dbReference>
<protein>
    <recommendedName>
        <fullName evidence="1">GIY-YIG catalytic domain-containing protein</fullName>
    </recommendedName>
</protein>
<comment type="caution">
    <text evidence="2">The sequence shown here is derived from an EMBL/GenBank/DDBJ whole genome shotgun (WGS) entry which is preliminary data.</text>
</comment>
<feature type="domain" description="GIY-YIG catalytic" evidence="1">
    <location>
        <begin position="33"/>
        <end position="169"/>
    </location>
</feature>
<dbReference type="InterPro" id="IPR049311">
    <property type="entry name" value="GIY_YIG_cat"/>
</dbReference>
<dbReference type="InterPro" id="IPR035901">
    <property type="entry name" value="GIY-YIG_endonuc_sf"/>
</dbReference>
<name>A0A101R2L7_9ACTN</name>
<proteinExistence type="predicted"/>
<accession>A0A101R2L7</accession>
<sequence length="182" mass="20538">MLDDATVQQATADLLSTPHPLSRATIALPTTAGVYAWWAPPEILTSFPGPVNSFDPGRRLLYLGKASRLRSRVASNHLRDSGRSTLRRTLAGLLMAAESYRTTWTDRVVLVPEDEQRLTHWMHHHLTLTWTERPQPIPLEKELISQLRPPLNVEGTEHGDSRDRVKQARAFYYASAGPRPDK</sequence>
<reference evidence="2 3" key="1">
    <citation type="submission" date="2015-10" db="EMBL/GenBank/DDBJ databases">
        <title>Draft genome sequence of Streptomyces longwoodensis DSM 41677, type strain for the species Streptomyces longwoodensis.</title>
        <authorList>
            <person name="Ruckert C."/>
            <person name="Winkler A."/>
            <person name="Kalinowski J."/>
            <person name="Kampfer P."/>
            <person name="Glaeser S."/>
        </authorList>
    </citation>
    <scope>NUCLEOTIDE SEQUENCE [LARGE SCALE GENOMIC DNA]</scope>
    <source>
        <strain evidence="2 3">DSM 41677</strain>
    </source>
</reference>
<evidence type="ECO:0000313" key="2">
    <source>
        <dbReference type="EMBL" id="KUN40371.1"/>
    </source>
</evidence>
<evidence type="ECO:0000313" key="3">
    <source>
        <dbReference type="Proteomes" id="UP000053271"/>
    </source>
</evidence>